<evidence type="ECO:0000313" key="2">
    <source>
        <dbReference type="Proteomes" id="UP000184510"/>
    </source>
</evidence>
<dbReference type="AlphaFoldDB" id="A0A1M6J577"/>
<protein>
    <submittedName>
        <fullName evidence="1">Uncharacterized protein</fullName>
    </submittedName>
</protein>
<evidence type="ECO:0000313" key="1">
    <source>
        <dbReference type="EMBL" id="SHJ41856.1"/>
    </source>
</evidence>
<proteinExistence type="predicted"/>
<keyword evidence="2" id="KW-1185">Reference proteome</keyword>
<dbReference type="InParanoid" id="A0A1M6J577"/>
<dbReference type="EMBL" id="FQYR01000003">
    <property type="protein sequence ID" value="SHJ41856.1"/>
    <property type="molecule type" value="Genomic_DNA"/>
</dbReference>
<dbReference type="Proteomes" id="UP000184510">
    <property type="component" value="Unassembled WGS sequence"/>
</dbReference>
<gene>
    <name evidence="1" type="ORF">SAMN02745181_2013</name>
</gene>
<organism evidence="1 2">
    <name type="scientific">Rubritalea squalenifaciens DSM 18772</name>
    <dbReference type="NCBI Taxonomy" id="1123071"/>
    <lineage>
        <taxon>Bacteria</taxon>
        <taxon>Pseudomonadati</taxon>
        <taxon>Verrucomicrobiota</taxon>
        <taxon>Verrucomicrobiia</taxon>
        <taxon>Verrucomicrobiales</taxon>
        <taxon>Rubritaleaceae</taxon>
        <taxon>Rubritalea</taxon>
    </lineage>
</organism>
<name>A0A1M6J577_9BACT</name>
<accession>A0A1M6J577</accession>
<reference evidence="1 2" key="1">
    <citation type="submission" date="2016-11" db="EMBL/GenBank/DDBJ databases">
        <authorList>
            <person name="Jaros S."/>
            <person name="Januszkiewicz K."/>
            <person name="Wedrychowicz H."/>
        </authorList>
    </citation>
    <scope>NUCLEOTIDE SEQUENCE [LARGE SCALE GENOMIC DNA]</scope>
    <source>
        <strain evidence="1 2">DSM 18772</strain>
    </source>
</reference>
<dbReference type="STRING" id="1123071.SAMN02745181_2013"/>
<sequence>MIRRKVLGFRVMKALFREIYDEMDAELSKSPDLRVQQLIDLDENLDAGMAKFESGLTQDQRAEWDELRSMIDELRRYAKLAKMRLIAGDEAVKERLREIELSMENTSEYQEAEVEIERSMHQTRGIGDVFKALLMWKDSPEERLAAKREEEED</sequence>